<feature type="binding site" evidence="8">
    <location>
        <begin position="13"/>
        <end position="18"/>
    </location>
    <ligand>
        <name>ATP</name>
        <dbReference type="ChEBI" id="CHEBI:30616"/>
    </ligand>
</feature>
<keyword evidence="1 8" id="KW-0963">Cytoplasm</keyword>
<dbReference type="GO" id="GO:0009102">
    <property type="term" value="P:biotin biosynthetic process"/>
    <property type="evidence" value="ECO:0007669"/>
    <property type="project" value="UniProtKB-UniRule"/>
</dbReference>
<dbReference type="FunFam" id="3.40.50.300:FF:000292">
    <property type="entry name" value="ATP-dependent dethiobiotin synthetase BioD"/>
    <property type="match status" value="1"/>
</dbReference>
<dbReference type="InterPro" id="IPR027417">
    <property type="entry name" value="P-loop_NTPase"/>
</dbReference>
<feature type="binding site" evidence="8">
    <location>
        <position position="17"/>
    </location>
    <ligand>
        <name>Mg(2+)</name>
        <dbReference type="ChEBI" id="CHEBI:18420"/>
    </ligand>
</feature>
<evidence type="ECO:0000256" key="8">
    <source>
        <dbReference type="HAMAP-Rule" id="MF_00336"/>
    </source>
</evidence>
<proteinExistence type="inferred from homology"/>
<dbReference type="InParanoid" id="A0A395JRL7"/>
<dbReference type="RefSeq" id="WP_113952686.1">
    <property type="nucleotide sequence ID" value="NZ_QNRT01000001.1"/>
</dbReference>
<dbReference type="FunCoup" id="A0A395JRL7">
    <property type="interactions" value="431"/>
</dbReference>
<feature type="binding site" evidence="8">
    <location>
        <position position="215"/>
    </location>
    <ligand>
        <name>ATP</name>
        <dbReference type="ChEBI" id="CHEBI:30616"/>
    </ligand>
</feature>
<comment type="subunit">
    <text evidence="8">Homodimer.</text>
</comment>
<dbReference type="Proteomes" id="UP000253083">
    <property type="component" value="Unassembled WGS sequence"/>
</dbReference>
<dbReference type="GO" id="GO:0005829">
    <property type="term" value="C:cytosol"/>
    <property type="evidence" value="ECO:0007669"/>
    <property type="project" value="TreeGrafter"/>
</dbReference>
<evidence type="ECO:0000256" key="4">
    <source>
        <dbReference type="ARBA" id="ARBA00022741"/>
    </source>
</evidence>
<dbReference type="HAMAP" id="MF_00336">
    <property type="entry name" value="BioD"/>
    <property type="match status" value="1"/>
</dbReference>
<evidence type="ECO:0000313" key="9">
    <source>
        <dbReference type="EMBL" id="RBP53086.1"/>
    </source>
</evidence>
<keyword evidence="7 8" id="KW-0460">Magnesium</keyword>
<evidence type="ECO:0000313" key="10">
    <source>
        <dbReference type="Proteomes" id="UP000253083"/>
    </source>
</evidence>
<comment type="caution">
    <text evidence="8">Lacks conserved residue(s) required for the propagation of feature annotation.</text>
</comment>
<comment type="function">
    <text evidence="8">Catalyzes a mechanistically unusual reaction, the ATP-dependent insertion of CO2 between the N7 and N8 nitrogen atoms of 7,8-diaminopelargonic acid (DAPA, also called 7,8-diammoniononanoate) to form a ureido ring.</text>
</comment>
<comment type="caution">
    <text evidence="9">The sequence shown here is derived from an EMBL/GenBank/DDBJ whole genome shotgun (WGS) entry which is preliminary data.</text>
</comment>
<dbReference type="PANTHER" id="PTHR43210">
    <property type="entry name" value="DETHIOBIOTIN SYNTHETASE"/>
    <property type="match status" value="1"/>
</dbReference>
<dbReference type="GO" id="GO:0042803">
    <property type="term" value="F:protein homodimerization activity"/>
    <property type="evidence" value="ECO:0007669"/>
    <property type="project" value="UniProtKB-ARBA"/>
</dbReference>
<comment type="catalytic activity">
    <reaction evidence="8">
        <text>(7R,8S)-7,8-diammoniononanoate + CO2 + ATP = (4R,5S)-dethiobiotin + ADP + phosphate + 3 H(+)</text>
        <dbReference type="Rhea" id="RHEA:15805"/>
        <dbReference type="ChEBI" id="CHEBI:15378"/>
        <dbReference type="ChEBI" id="CHEBI:16526"/>
        <dbReference type="ChEBI" id="CHEBI:30616"/>
        <dbReference type="ChEBI" id="CHEBI:43474"/>
        <dbReference type="ChEBI" id="CHEBI:149469"/>
        <dbReference type="ChEBI" id="CHEBI:149473"/>
        <dbReference type="ChEBI" id="CHEBI:456216"/>
        <dbReference type="EC" id="6.3.3.3"/>
    </reaction>
</comment>
<evidence type="ECO:0000256" key="5">
    <source>
        <dbReference type="ARBA" id="ARBA00022756"/>
    </source>
</evidence>
<feature type="binding site" evidence="8">
    <location>
        <begin position="182"/>
        <end position="183"/>
    </location>
    <ligand>
        <name>ATP</name>
        <dbReference type="ChEBI" id="CHEBI:30616"/>
    </ligand>
</feature>
<dbReference type="GO" id="GO:0005524">
    <property type="term" value="F:ATP binding"/>
    <property type="evidence" value="ECO:0007669"/>
    <property type="project" value="UniProtKB-UniRule"/>
</dbReference>
<evidence type="ECO:0000256" key="3">
    <source>
        <dbReference type="ARBA" id="ARBA00022723"/>
    </source>
</evidence>
<dbReference type="PANTHER" id="PTHR43210:SF5">
    <property type="entry name" value="DETHIOBIOTIN SYNTHETASE"/>
    <property type="match status" value="1"/>
</dbReference>
<keyword evidence="6 8" id="KW-0067">ATP-binding</keyword>
<dbReference type="UniPathway" id="UPA00078">
    <property type="reaction ID" value="UER00161"/>
</dbReference>
<comment type="subcellular location">
    <subcellularLocation>
        <location evidence="8">Cytoplasm</location>
    </subcellularLocation>
</comment>
<comment type="similarity">
    <text evidence="8">Belongs to the dethiobiotin synthetase family.</text>
</comment>
<reference evidence="9 10" key="1">
    <citation type="submission" date="2018-06" db="EMBL/GenBank/DDBJ databases">
        <title>Genomic Encyclopedia of Type Strains, Phase IV (KMG-IV): sequencing the most valuable type-strain genomes for metagenomic binning, comparative biology and taxonomic classification.</title>
        <authorList>
            <person name="Goeker M."/>
        </authorList>
    </citation>
    <scope>NUCLEOTIDE SEQUENCE [LARGE SCALE GENOMIC DNA]</scope>
    <source>
        <strain evidence="9 10">DSM 24032</strain>
    </source>
</reference>
<sequence>MSNGYFITGTDTGVGKTVSAAALIRLLVAQGKRVAGLKPIASGYEMTPEGLQNEDVQALMAASNVVLDERRVNRYGFEPAIAPHIAASMNQVRIDADAIYRDLCFAQKLADLVVVEGVGGWLVPLSQPFAGREPLSIESLAQRLALPVVLVVGLRLGCLNHALLTAAAIRGSGLPLAGWVANHIDPDFSCCAENLQTLEAMIGAPKLFELPYEPQSPYTVRATKCDPSWLSPDCA</sequence>
<dbReference type="CDD" id="cd03109">
    <property type="entry name" value="DTBS"/>
    <property type="match status" value="1"/>
</dbReference>
<keyword evidence="4 8" id="KW-0547">Nucleotide-binding</keyword>
<dbReference type="PIRSF" id="PIRSF006755">
    <property type="entry name" value="DTB_synth"/>
    <property type="match status" value="1"/>
</dbReference>
<dbReference type="EC" id="6.3.3.3" evidence="8"/>
<dbReference type="Gene3D" id="3.40.50.300">
    <property type="entry name" value="P-loop containing nucleotide triphosphate hydrolases"/>
    <property type="match status" value="1"/>
</dbReference>
<evidence type="ECO:0000256" key="1">
    <source>
        <dbReference type="ARBA" id="ARBA00022490"/>
    </source>
</evidence>
<comment type="pathway">
    <text evidence="8">Cofactor biosynthesis; biotin biosynthesis; biotin from 7,8-diaminononanoate: step 1/2.</text>
</comment>
<dbReference type="OrthoDB" id="9802097at2"/>
<gene>
    <name evidence="8" type="primary">bioD</name>
    <name evidence="9" type="ORF">DFR28_101471</name>
</gene>
<dbReference type="EMBL" id="QNRT01000001">
    <property type="protein sequence ID" value="RBP53086.1"/>
    <property type="molecule type" value="Genomic_DNA"/>
</dbReference>
<organism evidence="9 10">
    <name type="scientific">Arenicella xantha</name>
    <dbReference type="NCBI Taxonomy" id="644221"/>
    <lineage>
        <taxon>Bacteria</taxon>
        <taxon>Pseudomonadati</taxon>
        <taxon>Pseudomonadota</taxon>
        <taxon>Gammaproteobacteria</taxon>
        <taxon>Arenicellales</taxon>
        <taxon>Arenicellaceae</taxon>
        <taxon>Arenicella</taxon>
    </lineage>
</organism>
<dbReference type="NCBIfam" id="TIGR00347">
    <property type="entry name" value="bioD"/>
    <property type="match status" value="1"/>
</dbReference>
<accession>A0A395JRL7</accession>
<feature type="binding site" evidence="8">
    <location>
        <position position="55"/>
    </location>
    <ligand>
        <name>ATP</name>
        <dbReference type="ChEBI" id="CHEBI:30616"/>
    </ligand>
</feature>
<keyword evidence="5 8" id="KW-0093">Biotin biosynthesis</keyword>
<evidence type="ECO:0000256" key="2">
    <source>
        <dbReference type="ARBA" id="ARBA00022598"/>
    </source>
</evidence>
<dbReference type="InterPro" id="IPR004472">
    <property type="entry name" value="DTB_synth_BioD"/>
</dbReference>
<feature type="binding site" evidence="8">
    <location>
        <position position="42"/>
    </location>
    <ligand>
        <name>substrate</name>
    </ligand>
</feature>
<dbReference type="GO" id="GO:0000287">
    <property type="term" value="F:magnesium ion binding"/>
    <property type="evidence" value="ECO:0007669"/>
    <property type="project" value="UniProtKB-UniRule"/>
</dbReference>
<protein>
    <recommendedName>
        <fullName evidence="8">ATP-dependent dethiobiotin synthetase BioD</fullName>
        <ecNumber evidence="8">6.3.3.3</ecNumber>
    </recommendedName>
    <alternativeName>
        <fullName evidence="8">DTB synthetase</fullName>
        <shortName evidence="8">DTBS</shortName>
    </alternativeName>
    <alternativeName>
        <fullName evidence="8">Dethiobiotin synthase</fullName>
    </alternativeName>
</protein>
<keyword evidence="10" id="KW-1185">Reference proteome</keyword>
<dbReference type="GO" id="GO:0004141">
    <property type="term" value="F:dethiobiotin synthase activity"/>
    <property type="evidence" value="ECO:0007669"/>
    <property type="project" value="UniProtKB-UniRule"/>
</dbReference>
<dbReference type="SUPFAM" id="SSF52540">
    <property type="entry name" value="P-loop containing nucleoside triphosphate hydrolases"/>
    <property type="match status" value="1"/>
</dbReference>
<feature type="binding site" evidence="8">
    <location>
        <begin position="116"/>
        <end position="119"/>
    </location>
    <ligand>
        <name>ATP</name>
        <dbReference type="ChEBI" id="CHEBI:30616"/>
    </ligand>
</feature>
<name>A0A395JRL7_9GAMM</name>
<comment type="cofactor">
    <cofactor evidence="8">
        <name>Mg(2+)</name>
        <dbReference type="ChEBI" id="CHEBI:18420"/>
    </cofactor>
</comment>
<feature type="binding site" evidence="8">
    <location>
        <position position="116"/>
    </location>
    <ligand>
        <name>Mg(2+)</name>
        <dbReference type="ChEBI" id="CHEBI:18420"/>
    </ligand>
</feature>
<evidence type="ECO:0000256" key="6">
    <source>
        <dbReference type="ARBA" id="ARBA00022840"/>
    </source>
</evidence>
<evidence type="ECO:0000256" key="7">
    <source>
        <dbReference type="ARBA" id="ARBA00022842"/>
    </source>
</evidence>
<dbReference type="AlphaFoldDB" id="A0A395JRL7"/>
<feature type="binding site" evidence="8">
    <location>
        <position position="55"/>
    </location>
    <ligand>
        <name>Mg(2+)</name>
        <dbReference type="ChEBI" id="CHEBI:18420"/>
    </ligand>
</feature>
<dbReference type="Pfam" id="PF13500">
    <property type="entry name" value="AAA_26"/>
    <property type="match status" value="1"/>
</dbReference>
<feature type="active site" evidence="8">
    <location>
        <position position="38"/>
    </location>
</feature>
<keyword evidence="3 8" id="KW-0479">Metal-binding</keyword>
<keyword evidence="2 8" id="KW-0436">Ligase</keyword>